<evidence type="ECO:0000256" key="1">
    <source>
        <dbReference type="ARBA" id="ARBA00009347"/>
    </source>
</evidence>
<comment type="cofactor">
    <cofactor evidence="4">
        <name>FAD</name>
        <dbReference type="ChEBI" id="CHEBI:57692"/>
    </cofactor>
</comment>
<dbReference type="Pfam" id="PF02770">
    <property type="entry name" value="Acyl-CoA_dh_M"/>
    <property type="match status" value="1"/>
</dbReference>
<dbReference type="InterPro" id="IPR046373">
    <property type="entry name" value="Acyl-CoA_Oxase/DH_mid-dom_sf"/>
</dbReference>
<dbReference type="AlphaFoldDB" id="A0A0H3D5P2"/>
<protein>
    <submittedName>
        <fullName evidence="7">Acyl-CoA dehydrogenase</fullName>
    </submittedName>
</protein>
<dbReference type="InterPro" id="IPR009075">
    <property type="entry name" value="AcylCo_DH/oxidase_C"/>
</dbReference>
<sequence length="399" mass="43454">MHDVSDLLDGPALALDRYCREVTVDVREIGAVLDREPDAIMDYLDRPSVRFGWYGAIPARFWPELDIPADVREGLGTCVGMTLLAERYAYADPNVLLACPGPSLSAGVFTALADRQRYDSYFSLLAERPVHTFFALTEPRKGSAAAELETTLTPNGDGWLLNGEKCYIGNGAGAQLGVVFCRRAPGPFGIEAVLIDTSRPGFSGELLPSVGLRGVRISRLRFDNVQIPHESLLGAHLRPTRRGLRGALHILYRARPGIAAMALGCAQAACDYLALHERAHAGHDRFLLEAILDRIAATRRLIYDAAAGIDRGELNVHRIGGAKLAAARVAEDATLLAAELLGPASLIEHPWLEKCYRDVRAFEFMEGAGNIHTLSVFQGLLKGNFLDAHRDVDSHAARN</sequence>
<dbReference type="GO" id="GO:0003995">
    <property type="term" value="F:acyl-CoA dehydrogenase activity"/>
    <property type="evidence" value="ECO:0007669"/>
    <property type="project" value="TreeGrafter"/>
</dbReference>
<dbReference type="InterPro" id="IPR009100">
    <property type="entry name" value="AcylCoA_DH/oxidase_NM_dom_sf"/>
</dbReference>
<dbReference type="EMBL" id="CP002000">
    <property type="protein sequence ID" value="ADJ45408.1"/>
    <property type="molecule type" value="Genomic_DNA"/>
</dbReference>
<dbReference type="SUPFAM" id="SSF47203">
    <property type="entry name" value="Acyl-CoA dehydrogenase C-terminal domain-like"/>
    <property type="match status" value="1"/>
</dbReference>
<evidence type="ECO:0000256" key="3">
    <source>
        <dbReference type="ARBA" id="ARBA00022827"/>
    </source>
</evidence>
<evidence type="ECO:0000256" key="2">
    <source>
        <dbReference type="ARBA" id="ARBA00022630"/>
    </source>
</evidence>
<dbReference type="PANTHER" id="PTHR43884:SF12">
    <property type="entry name" value="ISOVALERYL-COA DEHYDROGENASE, MITOCHONDRIAL-RELATED"/>
    <property type="match status" value="1"/>
</dbReference>
<dbReference type="eggNOG" id="COG1960">
    <property type="taxonomic scope" value="Bacteria"/>
</dbReference>
<dbReference type="HOGENOM" id="CLU_018204_3_6_11"/>
<dbReference type="OrthoDB" id="3458133at2"/>
<feature type="domain" description="Acyl-CoA dehydrogenase/oxidase C-terminal" evidence="5">
    <location>
        <begin position="242"/>
        <end position="380"/>
    </location>
</feature>
<dbReference type="Proteomes" id="UP000000328">
    <property type="component" value="Chromosome"/>
</dbReference>
<accession>A0A0H3D5P2</accession>
<keyword evidence="2 4" id="KW-0285">Flavoprotein</keyword>
<dbReference type="SUPFAM" id="SSF56645">
    <property type="entry name" value="Acyl-CoA dehydrogenase NM domain-like"/>
    <property type="match status" value="1"/>
</dbReference>
<evidence type="ECO:0000259" key="5">
    <source>
        <dbReference type="Pfam" id="PF00441"/>
    </source>
</evidence>
<dbReference type="InterPro" id="IPR006091">
    <property type="entry name" value="Acyl-CoA_Oxase/DH_mid-dom"/>
</dbReference>
<dbReference type="InterPro" id="IPR036250">
    <property type="entry name" value="AcylCo_DH-like_C"/>
</dbReference>
<dbReference type="Gene3D" id="1.20.140.10">
    <property type="entry name" value="Butyryl-CoA Dehydrogenase, subunit A, domain 3"/>
    <property type="match status" value="1"/>
</dbReference>
<evidence type="ECO:0000313" key="7">
    <source>
        <dbReference type="EMBL" id="ADJ45408.1"/>
    </source>
</evidence>
<dbReference type="CDD" id="cd00567">
    <property type="entry name" value="ACAD"/>
    <property type="match status" value="1"/>
</dbReference>
<organism evidence="7 8">
    <name type="scientific">Amycolatopsis mediterranei (strain U-32)</name>
    <dbReference type="NCBI Taxonomy" id="749927"/>
    <lineage>
        <taxon>Bacteria</taxon>
        <taxon>Bacillati</taxon>
        <taxon>Actinomycetota</taxon>
        <taxon>Actinomycetes</taxon>
        <taxon>Pseudonocardiales</taxon>
        <taxon>Pseudonocardiaceae</taxon>
        <taxon>Amycolatopsis</taxon>
    </lineage>
</organism>
<dbReference type="RefSeq" id="WP_013225480.1">
    <property type="nucleotide sequence ID" value="NC_014318.1"/>
</dbReference>
<proteinExistence type="inferred from homology"/>
<dbReference type="Pfam" id="PF00441">
    <property type="entry name" value="Acyl-CoA_dh_1"/>
    <property type="match status" value="1"/>
</dbReference>
<keyword evidence="3 4" id="KW-0274">FAD</keyword>
<dbReference type="PATRIC" id="fig|749927.5.peg.3746"/>
<dbReference type="PANTHER" id="PTHR43884">
    <property type="entry name" value="ACYL-COA DEHYDROGENASE"/>
    <property type="match status" value="1"/>
</dbReference>
<gene>
    <name evidence="7" type="primary">acd</name>
    <name evidence="7" type="ordered locus">AMED_3625</name>
</gene>
<dbReference type="GeneID" id="92871377"/>
<comment type="similarity">
    <text evidence="1 4">Belongs to the acyl-CoA dehydrogenase family.</text>
</comment>
<feature type="domain" description="Acyl-CoA oxidase/dehydrogenase middle" evidence="6">
    <location>
        <begin position="134"/>
        <end position="225"/>
    </location>
</feature>
<dbReference type="Gene3D" id="2.40.110.10">
    <property type="entry name" value="Butyryl-CoA Dehydrogenase, subunit A, domain 2"/>
    <property type="match status" value="1"/>
</dbReference>
<dbReference type="KEGG" id="amd:AMED_3625"/>
<keyword evidence="4" id="KW-0560">Oxidoreductase</keyword>
<evidence type="ECO:0000259" key="6">
    <source>
        <dbReference type="Pfam" id="PF02770"/>
    </source>
</evidence>
<evidence type="ECO:0000313" key="8">
    <source>
        <dbReference type="Proteomes" id="UP000000328"/>
    </source>
</evidence>
<evidence type="ECO:0000256" key="4">
    <source>
        <dbReference type="RuleBase" id="RU362125"/>
    </source>
</evidence>
<reference evidence="7 8" key="1">
    <citation type="journal article" date="2010" name="Cell Res.">
        <title>Complete genome sequence of the rifamycin SV-producing Amycolatopsis mediterranei U32 revealed its genetic characteristics in phylogeny and metabolism.</title>
        <authorList>
            <person name="Zhao W."/>
            <person name="Zhong Y."/>
            <person name="Yuan H."/>
            <person name="Wang J."/>
            <person name="Zheng H."/>
            <person name="Wang Y."/>
            <person name="Cen X."/>
            <person name="Xu F."/>
            <person name="Bai J."/>
            <person name="Han X."/>
            <person name="Lu G."/>
            <person name="Zhu Y."/>
            <person name="Shao Z."/>
            <person name="Yan H."/>
            <person name="Li C."/>
            <person name="Peng N."/>
            <person name="Zhang Z."/>
            <person name="Zhang Y."/>
            <person name="Lin W."/>
            <person name="Fan Y."/>
            <person name="Qin Z."/>
            <person name="Hu Y."/>
            <person name="Zhu B."/>
            <person name="Wang S."/>
            <person name="Ding X."/>
            <person name="Zhao G.P."/>
        </authorList>
    </citation>
    <scope>NUCLEOTIDE SEQUENCE [LARGE SCALE GENOMIC DNA]</scope>
    <source>
        <strain evidence="8">U-32</strain>
    </source>
</reference>
<name>A0A0H3D5P2_AMYMU</name>